<feature type="domain" description="BRO1" evidence="7">
    <location>
        <begin position="6"/>
        <end position="406"/>
    </location>
</feature>
<keyword evidence="4" id="KW-0967">Endosome</keyword>
<feature type="compositionally biased region" description="Low complexity" evidence="6">
    <location>
        <begin position="945"/>
        <end position="996"/>
    </location>
</feature>
<evidence type="ECO:0000259" key="7">
    <source>
        <dbReference type="PROSITE" id="PS51180"/>
    </source>
</evidence>
<dbReference type="Gene3D" id="1.20.140.50">
    <property type="entry name" value="alix/aip1 like domains"/>
    <property type="match status" value="1"/>
</dbReference>
<organism evidence="8 9">
    <name type="scientific">Agrocybe pediades</name>
    <dbReference type="NCBI Taxonomy" id="84607"/>
    <lineage>
        <taxon>Eukaryota</taxon>
        <taxon>Fungi</taxon>
        <taxon>Dikarya</taxon>
        <taxon>Basidiomycota</taxon>
        <taxon>Agaricomycotina</taxon>
        <taxon>Agaricomycetes</taxon>
        <taxon>Agaricomycetidae</taxon>
        <taxon>Agaricales</taxon>
        <taxon>Agaricineae</taxon>
        <taxon>Strophariaceae</taxon>
        <taxon>Agrocybe</taxon>
    </lineage>
</organism>
<dbReference type="CDD" id="cd09237">
    <property type="entry name" value="V_ScBro1_like"/>
    <property type="match status" value="1"/>
</dbReference>
<feature type="compositionally biased region" description="Pro residues" evidence="6">
    <location>
        <begin position="767"/>
        <end position="788"/>
    </location>
</feature>
<dbReference type="SMART" id="SM01041">
    <property type="entry name" value="BRO1"/>
    <property type="match status" value="1"/>
</dbReference>
<sequence>MAHQSPMISIPKKTTEEVDWTTPIRNVIAQSYGESPDNYAAECASLQRCRQDAVRGAGSDLTARDLLYKYFGQLELLELRFSEIRVNFPWHDAFTNKLITQTSIAYEKASVLFQIASTHSAIAASQSRSDPEGLKRAFYYFRTCAGMLTYINENFLHAPSTDLSREVVKFLIGIILAQATEVFFEKCTEEKKGNALVSKIGSQAAGMYTSLTEDVKEFMGKGIFDRNWVTVLQIKAKYFSSLTQYYRGLADNAANKHGEALVRFTQAETLAKEANRLATTFSGMFVSNMSPNLPPDAGTSLQERTKAHLVICSDKKNEATRENDLIYNAILPAFEVLPVVEKTAVATPIPIHDVYGAPEVQKVIGQDIFIRLVPLSVHESASIYSEEKAKLVRGEVEKAEGAEGEARSALDGLGVKEGLARYKAMADGEVGEEIPLDVRRWKEDIALVEDRDGVDGLMRALNNLKTNVQRELEVISRDLDVESKECEMQRVKYEHLWTQAPSAVLTKSFRQDLKSHFGALEAAAVSDQQVSMLWDSVRGDIQLLLSPQLEQFFLDKGGYKPDNLLELDVDNEADDARERAKIRGWVEEIEDRLKRLDMISKERGEVLKDLKEKIQTDDVSHLLLLNRRNSGVEPTLFAAELEKFKPYQQRLASTVHHQEMALQEVTALWKGLKEHVGRGPGAKKWEEREKRKRESVRRFGRARDGYMEVRDGLAKGLQFYTELTELVSSLRGPVRAFVTERGVEREALVAKLETEKRLTSSSAPLATSPPPPALPLGSKPPVPPPPPSRSGTLESSFAAMGLSQGGGARSPPPPPPPGTQQQHRSQSSQSWGMPPPPPSSGYGGPSSYNGASAPPPPPSSSAPPQHGYGSYQPQQQPQYGSSGYSSPPPPSSQQHQQQQYPPPPQQHGSFLPPPPSRPVSHSSAMTPSAPPAVDPYASLDFFNPSSTSSTSTATASAPQAQGGNAGYAGQYGQPQQHHQQQYQPNQQYQSNTNQQQYGGGSSMFPPPPPASQQYQPPQQQQQQYHYPSQPPPPQQHQQGFPPPPPPPASNSYYTAQHGYGR</sequence>
<protein>
    <recommendedName>
        <fullName evidence="5">BRO domain-containing protein 1</fullName>
    </recommendedName>
</protein>
<feature type="compositionally biased region" description="Low complexity" evidence="6">
    <location>
        <begin position="820"/>
        <end position="832"/>
    </location>
</feature>
<dbReference type="GO" id="GO:0043328">
    <property type="term" value="P:protein transport to vacuole involved in ubiquitin-dependent protein catabolic process via the multivesicular body sorting pathway"/>
    <property type="evidence" value="ECO:0007669"/>
    <property type="project" value="TreeGrafter"/>
</dbReference>
<evidence type="ECO:0000256" key="2">
    <source>
        <dbReference type="ARBA" id="ARBA00004496"/>
    </source>
</evidence>
<dbReference type="Gene3D" id="1.20.120.560">
    <property type="entry name" value="alix/aip1 in complex with the ypdl late domain"/>
    <property type="match status" value="1"/>
</dbReference>
<accession>A0A8H4QL48</accession>
<comment type="caution">
    <text evidence="8">The sequence shown here is derived from an EMBL/GenBank/DDBJ whole genome shotgun (WGS) entry which is preliminary data.</text>
</comment>
<keyword evidence="3" id="KW-0963">Cytoplasm</keyword>
<dbReference type="EMBL" id="JAACJL010000046">
    <property type="protein sequence ID" value="KAF4613145.1"/>
    <property type="molecule type" value="Genomic_DNA"/>
</dbReference>
<dbReference type="Pfam" id="PF03097">
    <property type="entry name" value="BRO1"/>
    <property type="match status" value="1"/>
</dbReference>
<feature type="compositionally biased region" description="Pro residues" evidence="6">
    <location>
        <begin position="1028"/>
        <end position="1048"/>
    </location>
</feature>
<keyword evidence="9" id="KW-1185">Reference proteome</keyword>
<dbReference type="Proteomes" id="UP000521872">
    <property type="component" value="Unassembled WGS sequence"/>
</dbReference>
<evidence type="ECO:0000256" key="4">
    <source>
        <dbReference type="ARBA" id="ARBA00022753"/>
    </source>
</evidence>
<dbReference type="AlphaFoldDB" id="A0A8H4QL48"/>
<dbReference type="PROSITE" id="PS51180">
    <property type="entry name" value="BRO1"/>
    <property type="match status" value="1"/>
</dbReference>
<gene>
    <name evidence="8" type="ORF">D9613_010981</name>
</gene>
<evidence type="ECO:0000256" key="6">
    <source>
        <dbReference type="SAM" id="MobiDB-lite"/>
    </source>
</evidence>
<dbReference type="PANTHER" id="PTHR23030">
    <property type="entry name" value="PCD6 INTERACTING PROTEIN-RELATED"/>
    <property type="match status" value="1"/>
</dbReference>
<reference evidence="8 9" key="1">
    <citation type="submission" date="2019-12" db="EMBL/GenBank/DDBJ databases">
        <authorList>
            <person name="Floudas D."/>
            <person name="Bentzer J."/>
            <person name="Ahren D."/>
            <person name="Johansson T."/>
            <person name="Persson P."/>
            <person name="Tunlid A."/>
        </authorList>
    </citation>
    <scope>NUCLEOTIDE SEQUENCE [LARGE SCALE GENOMIC DNA]</scope>
    <source>
        <strain evidence="8 9">CBS 102.39</strain>
    </source>
</reference>
<dbReference type="InterPro" id="IPR004328">
    <property type="entry name" value="BRO1_dom"/>
</dbReference>
<feature type="compositionally biased region" description="Low complexity" evidence="6">
    <location>
        <begin position="1011"/>
        <end position="1027"/>
    </location>
</feature>
<dbReference type="Pfam" id="PF13949">
    <property type="entry name" value="ALIX_LYPXL_bnd"/>
    <property type="match status" value="1"/>
</dbReference>
<dbReference type="CDD" id="cd09242">
    <property type="entry name" value="BRO1_ScBro1_like"/>
    <property type="match status" value="1"/>
</dbReference>
<feature type="compositionally biased region" description="Pro residues" evidence="6">
    <location>
        <begin position="900"/>
        <end position="917"/>
    </location>
</feature>
<evidence type="ECO:0000256" key="5">
    <source>
        <dbReference type="ARBA" id="ARBA00041284"/>
    </source>
</evidence>
<comment type="subcellular location">
    <subcellularLocation>
        <location evidence="2">Cytoplasm</location>
    </subcellularLocation>
    <subcellularLocation>
        <location evidence="1">Endosome</location>
    </subcellularLocation>
</comment>
<dbReference type="InterPro" id="IPR025304">
    <property type="entry name" value="ALIX_V_dom"/>
</dbReference>
<feature type="region of interest" description="Disordered" evidence="6">
    <location>
        <begin position="755"/>
        <end position="1061"/>
    </location>
</feature>
<name>A0A8H4QL48_9AGAR</name>
<evidence type="ECO:0000313" key="9">
    <source>
        <dbReference type="Proteomes" id="UP000521872"/>
    </source>
</evidence>
<dbReference type="Gene3D" id="1.25.40.280">
    <property type="entry name" value="alix/aip1 like domains"/>
    <property type="match status" value="1"/>
</dbReference>
<evidence type="ECO:0000256" key="1">
    <source>
        <dbReference type="ARBA" id="ARBA00004177"/>
    </source>
</evidence>
<dbReference type="GO" id="GO:0005768">
    <property type="term" value="C:endosome"/>
    <property type="evidence" value="ECO:0007669"/>
    <property type="project" value="UniProtKB-SubCell"/>
</dbReference>
<feature type="compositionally biased region" description="Low complexity" evidence="6">
    <location>
        <begin position="862"/>
        <end position="885"/>
    </location>
</feature>
<evidence type="ECO:0000256" key="3">
    <source>
        <dbReference type="ARBA" id="ARBA00022490"/>
    </source>
</evidence>
<dbReference type="PANTHER" id="PTHR23030:SF30">
    <property type="entry name" value="TYROSINE-PROTEIN PHOSPHATASE NON-RECEPTOR TYPE 23"/>
    <property type="match status" value="1"/>
</dbReference>
<dbReference type="InterPro" id="IPR038499">
    <property type="entry name" value="BRO1_sf"/>
</dbReference>
<proteinExistence type="predicted"/>
<evidence type="ECO:0000313" key="8">
    <source>
        <dbReference type="EMBL" id="KAF4613145.1"/>
    </source>
</evidence>